<organism evidence="3 4">
    <name type="scientific">Rhizoctonia solani</name>
    <dbReference type="NCBI Taxonomy" id="456999"/>
    <lineage>
        <taxon>Eukaryota</taxon>
        <taxon>Fungi</taxon>
        <taxon>Dikarya</taxon>
        <taxon>Basidiomycota</taxon>
        <taxon>Agaricomycotina</taxon>
        <taxon>Agaricomycetes</taxon>
        <taxon>Cantharellales</taxon>
        <taxon>Ceratobasidiaceae</taxon>
        <taxon>Rhizoctonia</taxon>
    </lineage>
</organism>
<keyword evidence="1" id="KW-0175">Coiled coil</keyword>
<comment type="caution">
    <text evidence="3">The sequence shown here is derived from an EMBL/GenBank/DDBJ whole genome shotgun (WGS) entry which is preliminary data.</text>
</comment>
<evidence type="ECO:0000256" key="1">
    <source>
        <dbReference type="SAM" id="Coils"/>
    </source>
</evidence>
<evidence type="ECO:0000256" key="2">
    <source>
        <dbReference type="SAM" id="Phobius"/>
    </source>
</evidence>
<keyword evidence="2" id="KW-1133">Transmembrane helix</keyword>
<keyword evidence="2" id="KW-0812">Transmembrane</keyword>
<gene>
    <name evidence="3" type="ORF">RDB_LOCUS35872</name>
</gene>
<feature type="coiled-coil region" evidence="1">
    <location>
        <begin position="266"/>
        <end position="296"/>
    </location>
</feature>
<proteinExistence type="predicted"/>
<reference evidence="3" key="1">
    <citation type="submission" date="2021-01" db="EMBL/GenBank/DDBJ databases">
        <authorList>
            <person name="Kaushik A."/>
        </authorList>
    </citation>
    <scope>NUCLEOTIDE SEQUENCE</scope>
    <source>
        <strain evidence="3">Type strain: AG8-Rh-89/</strain>
    </source>
</reference>
<evidence type="ECO:0000313" key="3">
    <source>
        <dbReference type="EMBL" id="CAE6446136.1"/>
    </source>
</evidence>
<dbReference type="AlphaFoldDB" id="A0A8H3B2R0"/>
<feature type="transmembrane region" description="Helical" evidence="2">
    <location>
        <begin position="82"/>
        <end position="101"/>
    </location>
</feature>
<evidence type="ECO:0000313" key="4">
    <source>
        <dbReference type="Proteomes" id="UP000663850"/>
    </source>
</evidence>
<sequence>MRTHEDSAFEDYGYENRSATRRLAKVDSDSELSRNEQNNVLKLLSPFPDEQIQDDPKTAPKGRGKPVIFSGMKSAIGPVWRVIKFALVTYLVLVALPYTIFESFPEVVCKLPVLSEYTPYCAQEHGHSSSEKPIVTPDFVTLVNMQSGLNYVMEDSASGAKVAVDIKDSEMALRDLATLVRYSALSNKDPLESDLKLFVRDAKVASGNLQQFGSHVWGAMDRIKYMLIQLESTPTGSEDIATHRKDMEAIWRQGLELLRSTLCKLIHEAQDNVDSLQRLEERLNNIEDMVSAEMHKITCQEHALKQQWVRESLGLNEEKRQSHGASLELLATIKDYRKRALSHAPQSRPNNAFKAPLSPPNVKAYIPPIRILRNMNYGVSFAIGLWDDVTWLCSLEVVLHIYLVLFMLHNAIPELPPGAPYRVPAFPRHFPRRTHETQLAWDVLKLSILPPALQNTNARVGHPRSFAVTPDFIALAQLQSRLEYVIEQSTRSSLVVVDMSDSDMALRDLHSSLSSKDILVRDLRRFVEDARTTSESLQQFRQHVWEAVGQIVHGNNHAIGVLEDILLEGAEGSRDNNPYIPRFFGRGTALRQEMEDTWLRGTTLLEKILRKSIMKAHDNFISLKTLEKELVSVQNMVFAGEDSLRSKEQGLKRQWFPDERELGHHSASFKLLLIAQEHCERALIHMKGIRSRLEEIGRDLNGLGATTTPSSVPIEDYINILKKVTERLNHGQTSMIKTVDGYRRGKAGEHTLTNNSIFMLMGYGISVVLYHTISKSFPEVVCQLPVVSSYSPICVRELDHPRTPVINPDFITLSRLQSRLGDVLEDSASSPMAADCIKGSARDLRDLVGRVKRSSLVSKDILGKELEHFVEDAKEASKSLRELGSRVWGVTDQIISFNDRILIVLDNPGRPFSSVVNFLIPLGRETADIHRRRMEGIWFEAIKLLKGNIGSLIHQTEYNVDLLQRLEKRLDIVQGMTDEEEENTRNEEREVSNVS</sequence>
<name>A0A8H3B2R0_9AGAM</name>
<dbReference type="EMBL" id="CAJMWZ010001981">
    <property type="protein sequence ID" value="CAE6446136.1"/>
    <property type="molecule type" value="Genomic_DNA"/>
</dbReference>
<accession>A0A8H3B2R0</accession>
<dbReference type="Proteomes" id="UP000663850">
    <property type="component" value="Unassembled WGS sequence"/>
</dbReference>
<protein>
    <submittedName>
        <fullName evidence="3">Uncharacterized protein</fullName>
    </submittedName>
</protein>
<keyword evidence="2" id="KW-0472">Membrane</keyword>